<dbReference type="Pfam" id="PF02589">
    <property type="entry name" value="LUD_dom"/>
    <property type="match status" value="1"/>
</dbReference>
<evidence type="ECO:0000313" key="2">
    <source>
        <dbReference type="EMBL" id="GKT33707.1"/>
    </source>
</evidence>
<organism evidence="2 3">
    <name type="scientific">Aduncisulcus paluster</name>
    <dbReference type="NCBI Taxonomy" id="2918883"/>
    <lineage>
        <taxon>Eukaryota</taxon>
        <taxon>Metamonada</taxon>
        <taxon>Carpediemonas-like organisms</taxon>
        <taxon>Aduncisulcus</taxon>
    </lineage>
</organism>
<proteinExistence type="predicted"/>
<evidence type="ECO:0000313" key="3">
    <source>
        <dbReference type="Proteomes" id="UP001057375"/>
    </source>
</evidence>
<gene>
    <name evidence="2" type="ORF">ADUPG1_002597</name>
</gene>
<comment type="caution">
    <text evidence="2">The sequence shown here is derived from an EMBL/GenBank/DDBJ whole genome shotgun (WGS) entry which is preliminary data.</text>
</comment>
<dbReference type="SUPFAM" id="SSF100950">
    <property type="entry name" value="NagB/RpiA/CoA transferase-like"/>
    <property type="match status" value="1"/>
</dbReference>
<name>A0ABQ5KMJ7_9EUKA</name>
<dbReference type="Proteomes" id="UP001057375">
    <property type="component" value="Unassembled WGS sequence"/>
</dbReference>
<dbReference type="PANTHER" id="PTHR36179:SF2">
    <property type="entry name" value="LUD DOMAIN-CONTAINING PROTEIN"/>
    <property type="match status" value="1"/>
</dbReference>
<evidence type="ECO:0000259" key="1">
    <source>
        <dbReference type="Pfam" id="PF02589"/>
    </source>
</evidence>
<keyword evidence="3" id="KW-1185">Reference proteome</keyword>
<reference evidence="2" key="1">
    <citation type="submission" date="2022-03" db="EMBL/GenBank/DDBJ databases">
        <title>Draft genome sequence of Aduncisulcus paluster, a free-living microaerophilic Fornicata.</title>
        <authorList>
            <person name="Yuyama I."/>
            <person name="Kume K."/>
            <person name="Tamura T."/>
            <person name="Inagaki Y."/>
            <person name="Hashimoto T."/>
        </authorList>
    </citation>
    <scope>NUCLEOTIDE SEQUENCE</scope>
    <source>
        <strain evidence="2">NY0171</strain>
    </source>
</reference>
<sequence length="180" mass="20201">MGAYYVKNEDELHDLLKTLIPEGQTVSFGGTMTLFETNTMDWLRAQNYNLLDRYAEGLTPADIKQLYRNAFSADTYITSTNAVTEDGQLYNVDGRGNRVAAMIYGPDQVVVVTGTNKIVRDHDEAIQRNRRVAAPANVKRLSRKTPCHTLGYCTDCDSPDRVCNAFVTISKQAEKDRIKV</sequence>
<dbReference type="InterPro" id="IPR037171">
    <property type="entry name" value="NagB/RpiA_transferase-like"/>
</dbReference>
<dbReference type="EMBL" id="BQXS01003094">
    <property type="protein sequence ID" value="GKT33707.1"/>
    <property type="molecule type" value="Genomic_DNA"/>
</dbReference>
<protein>
    <submittedName>
        <fullName evidence="2">Uncharacterized conserved protein UCP020269 like protein</fullName>
    </submittedName>
</protein>
<dbReference type="PIRSF" id="PIRSF020269">
    <property type="entry name" value="DUF1121"/>
    <property type="match status" value="1"/>
</dbReference>
<feature type="non-terminal residue" evidence="2">
    <location>
        <position position="180"/>
    </location>
</feature>
<dbReference type="InterPro" id="IPR009501">
    <property type="entry name" value="UCP020269"/>
</dbReference>
<dbReference type="InterPro" id="IPR003741">
    <property type="entry name" value="LUD_dom"/>
</dbReference>
<feature type="domain" description="LUD" evidence="1">
    <location>
        <begin position="3"/>
        <end position="180"/>
    </location>
</feature>
<dbReference type="PANTHER" id="PTHR36179">
    <property type="entry name" value="LUD_DOM DOMAIN-CONTAINING PROTEIN"/>
    <property type="match status" value="1"/>
</dbReference>
<accession>A0ABQ5KMJ7</accession>